<keyword evidence="3" id="KW-1185">Reference proteome</keyword>
<dbReference type="InterPro" id="IPR010281">
    <property type="entry name" value="DUF885"/>
</dbReference>
<dbReference type="STRING" id="692370.A6F68_02782"/>
<organism evidence="2 3">
    <name type="scientific">Tsuneonella dongtanensis</name>
    <dbReference type="NCBI Taxonomy" id="692370"/>
    <lineage>
        <taxon>Bacteria</taxon>
        <taxon>Pseudomonadati</taxon>
        <taxon>Pseudomonadota</taxon>
        <taxon>Alphaproteobacteria</taxon>
        <taxon>Sphingomonadales</taxon>
        <taxon>Erythrobacteraceae</taxon>
        <taxon>Tsuneonella</taxon>
    </lineage>
</organism>
<feature type="signal peptide" evidence="1">
    <location>
        <begin position="1"/>
        <end position="20"/>
    </location>
</feature>
<dbReference type="PATRIC" id="fig|692370.5.peg.2791"/>
<evidence type="ECO:0000313" key="3">
    <source>
        <dbReference type="Proteomes" id="UP000092932"/>
    </source>
</evidence>
<keyword evidence="1" id="KW-0732">Signal</keyword>
<dbReference type="Proteomes" id="UP000092932">
    <property type="component" value="Chromosome"/>
</dbReference>
<dbReference type="RefSeq" id="WP_067681313.1">
    <property type="nucleotide sequence ID" value="NZ_CP016591.1"/>
</dbReference>
<protein>
    <recommendedName>
        <fullName evidence="4">DUF885 domain-containing protein</fullName>
    </recommendedName>
</protein>
<dbReference type="PANTHER" id="PTHR33361">
    <property type="entry name" value="GLR0591 PROTEIN"/>
    <property type="match status" value="1"/>
</dbReference>
<feature type="chain" id="PRO_5008534227" description="DUF885 domain-containing protein" evidence="1">
    <location>
        <begin position="21"/>
        <end position="594"/>
    </location>
</feature>
<evidence type="ECO:0000313" key="2">
    <source>
        <dbReference type="EMBL" id="ANY21272.1"/>
    </source>
</evidence>
<sequence>MTLRTLAVLGLVALPLAACATVPEAAPPPVTAVTPEATPAERLRDLFARSDAAFLDRNPSTSFSRGDYSRADRITNRAAPDYYAVERHAAEVALAELATIDRAALGPVDQIAYDVFAYDKRRWLAGTEAEVAKFRHALVIDHRSGEHITYPRLASAGGQMPFATVADYENALKRHAAFARVLDDSIARLREGMAAGVVHPRVSTEIMIAQLDTQLKMRVEEMPYWTPVAAFPDAIGAADRARLTLAFRRAIETDIRPALQRLRTFLAEEYLPRSRDSVGLGGAPGGDAYYRYRVAEMTTLPLTPDEIHATGLAEVDRIEQALAAARAEAGDRKPVVYKDKASLTQAWYALQKRVDPLLPRLFATIPKTPLEIRPYEEYREAFNLAASYNSGDVNTGKPGIFYFSGYNLENREVSPTVSLYMHEGSPGHHFQNMTAAENRDLPDFLRFGGFTAYGEGWGLYAESLGYELGLYDDPVERIGALAGGELLRAVRLVVDTGLHAKGWSRQQAIDYMVAHGQPRDLATSETDRYIVMPGQALAYKVGELRIKAMRARAEAALGPRFDVRRFHSQVLETADLPLAVLEAKIDAWIAAGGP</sequence>
<gene>
    <name evidence="2" type="ORF">A6F68_02782</name>
</gene>
<proteinExistence type="predicted"/>
<reference evidence="2 3" key="1">
    <citation type="submission" date="2016-07" db="EMBL/GenBank/DDBJ databases">
        <title>Complete genome sequence of Altererythrobacter dongtanensis KCTC 22672, a type strain with esterase isolated from tidal flat.</title>
        <authorList>
            <person name="Cheng H."/>
            <person name="Wu Y.-H."/>
            <person name="Zhou P."/>
            <person name="Huo Y.-Y."/>
            <person name="Wang C.-S."/>
            <person name="Xu X.-W."/>
        </authorList>
    </citation>
    <scope>NUCLEOTIDE SEQUENCE [LARGE SCALE GENOMIC DNA]</scope>
    <source>
        <strain evidence="2 3">KCTC 22672</strain>
    </source>
</reference>
<dbReference type="EMBL" id="CP016591">
    <property type="protein sequence ID" value="ANY21272.1"/>
    <property type="molecule type" value="Genomic_DNA"/>
</dbReference>
<evidence type="ECO:0008006" key="4">
    <source>
        <dbReference type="Google" id="ProtNLM"/>
    </source>
</evidence>
<name>A0A1B2AGK2_9SPHN</name>
<dbReference type="Pfam" id="PF05960">
    <property type="entry name" value="DUF885"/>
    <property type="match status" value="1"/>
</dbReference>
<dbReference type="PANTHER" id="PTHR33361:SF16">
    <property type="entry name" value="DUF885 DOMAIN-CONTAINING PROTEIN"/>
    <property type="match status" value="1"/>
</dbReference>
<evidence type="ECO:0000256" key="1">
    <source>
        <dbReference type="SAM" id="SignalP"/>
    </source>
</evidence>
<dbReference type="AlphaFoldDB" id="A0A1B2AGK2"/>
<dbReference type="OrthoDB" id="9763405at2"/>
<dbReference type="KEGG" id="ado:A6F68_02782"/>
<accession>A0A1B2AGK2</accession>